<dbReference type="PANTHER" id="PTHR23034">
    <property type="entry name" value="GLUTAMATE-RICH PROTEIN 3"/>
    <property type="match status" value="1"/>
</dbReference>
<organism evidence="2 3">
    <name type="scientific">Dictyocaulus viviparus</name>
    <name type="common">Bovine lungworm</name>
    <dbReference type="NCBI Taxonomy" id="29172"/>
    <lineage>
        <taxon>Eukaryota</taxon>
        <taxon>Metazoa</taxon>
        <taxon>Ecdysozoa</taxon>
        <taxon>Nematoda</taxon>
        <taxon>Chromadorea</taxon>
        <taxon>Rhabditida</taxon>
        <taxon>Rhabditina</taxon>
        <taxon>Rhabditomorpha</taxon>
        <taxon>Strongyloidea</taxon>
        <taxon>Metastrongylidae</taxon>
        <taxon>Dictyocaulus</taxon>
    </lineage>
</organism>
<reference evidence="3" key="2">
    <citation type="journal article" date="2016" name="Sci. Rep.">
        <title>Dictyocaulus viviparus genome, variome and transcriptome elucidate lungworm biology and support future intervention.</title>
        <authorList>
            <person name="McNulty S.N."/>
            <person name="Strube C."/>
            <person name="Rosa B.A."/>
            <person name="Martin J.C."/>
            <person name="Tyagi R."/>
            <person name="Choi Y.J."/>
            <person name="Wang Q."/>
            <person name="Hallsworth Pepin K."/>
            <person name="Zhang X."/>
            <person name="Ozersky P."/>
            <person name="Wilson R.K."/>
            <person name="Sternberg P.W."/>
            <person name="Gasser R.B."/>
            <person name="Mitreva M."/>
        </authorList>
    </citation>
    <scope>NUCLEOTIDE SEQUENCE [LARGE SCALE GENOMIC DNA]</scope>
    <source>
        <strain evidence="3">HannoverDv2000</strain>
    </source>
</reference>
<protein>
    <submittedName>
        <fullName evidence="2">Uncharacterized protein</fullName>
    </submittedName>
</protein>
<sequence length="446" mass="50546">MSESLLDSYNPLYDVHLRQYFALPHMQKHLRRMGLIDRPIEPGDEVYANHHEMMDMMLKNREVQLMKMAELKRKLDAAEKVGICRRIRSGQSPEFSQRRQSLSTKQRRYSNCADDKEIVQKIESEHVQPINYYSKNPYIRLSISSIHGLKSRQSPKSGVVNDSYHTRTSCPPTTRKRKESSSKLPQIGGNKATKSKSFSAQSHTLSNTTPICQKPPIDRGRTSTKTASTTIPKTNDTATHIASSQKNGVQIQETPQSAVNEKRPEVAVIENTRENISGDGQSVEVPLSMPKQNELVSEMDSMNDREGTSDNKTYIEKSEELETHDNNNVIKENKSLESTEAEKIVEARLSTERDEFDEGDLSEAVHYKHDNEELLDSDNEFTNRPEHSYCSSADDKGDMESIISHETKGYPSNDAAPRIQPGDLDGSKIEEAEKELIHKAWICILI</sequence>
<keyword evidence="3" id="KW-1185">Reference proteome</keyword>
<feature type="compositionally biased region" description="Basic and acidic residues" evidence="1">
    <location>
        <begin position="381"/>
        <end position="397"/>
    </location>
</feature>
<proteinExistence type="predicted"/>
<feature type="region of interest" description="Disordered" evidence="1">
    <location>
        <begin position="378"/>
        <end position="397"/>
    </location>
</feature>
<accession>A0A0D8XF10</accession>
<evidence type="ECO:0000313" key="2">
    <source>
        <dbReference type="EMBL" id="KJH42269.1"/>
    </source>
</evidence>
<evidence type="ECO:0000256" key="1">
    <source>
        <dbReference type="SAM" id="MobiDB-lite"/>
    </source>
</evidence>
<dbReference type="AlphaFoldDB" id="A0A0D8XF10"/>
<reference evidence="2 3" key="1">
    <citation type="submission" date="2013-11" db="EMBL/GenBank/DDBJ databases">
        <title>Draft genome of the bovine lungworm Dictyocaulus viviparus.</title>
        <authorList>
            <person name="Mitreva M."/>
        </authorList>
    </citation>
    <scope>NUCLEOTIDE SEQUENCE [LARGE SCALE GENOMIC DNA]</scope>
    <source>
        <strain evidence="2 3">HannoverDv2000</strain>
    </source>
</reference>
<feature type="region of interest" description="Disordered" evidence="1">
    <location>
        <begin position="148"/>
        <end position="232"/>
    </location>
</feature>
<name>A0A0D8XF10_DICVI</name>
<dbReference type="Proteomes" id="UP000053766">
    <property type="component" value="Unassembled WGS sequence"/>
</dbReference>
<dbReference type="InterPro" id="IPR027962">
    <property type="entry name" value="ERICH3"/>
</dbReference>
<dbReference type="OrthoDB" id="5838632at2759"/>
<feature type="region of interest" description="Disordered" evidence="1">
    <location>
        <begin position="406"/>
        <end position="425"/>
    </location>
</feature>
<dbReference type="PANTHER" id="PTHR23034:SF2">
    <property type="entry name" value="GLUTAMATE-RICH PROTEIN 3"/>
    <property type="match status" value="1"/>
</dbReference>
<dbReference type="STRING" id="29172.A0A0D8XF10"/>
<dbReference type="EMBL" id="KN716686">
    <property type="protein sequence ID" value="KJH42269.1"/>
    <property type="molecule type" value="Genomic_DNA"/>
</dbReference>
<evidence type="ECO:0000313" key="3">
    <source>
        <dbReference type="Proteomes" id="UP000053766"/>
    </source>
</evidence>
<feature type="compositionally biased region" description="Polar residues" evidence="1">
    <location>
        <begin position="195"/>
        <end position="211"/>
    </location>
</feature>
<feature type="compositionally biased region" description="Polar residues" evidence="1">
    <location>
        <begin position="223"/>
        <end position="232"/>
    </location>
</feature>
<gene>
    <name evidence="2" type="ORF">DICVIV_11747</name>
</gene>